<dbReference type="Pfam" id="PF00535">
    <property type="entry name" value="Glycos_transf_2"/>
    <property type="match status" value="1"/>
</dbReference>
<dbReference type="Proteomes" id="UP000500961">
    <property type="component" value="Chromosome"/>
</dbReference>
<evidence type="ECO:0000313" key="4">
    <source>
        <dbReference type="Proteomes" id="UP000500961"/>
    </source>
</evidence>
<dbReference type="PANTHER" id="PTHR22916">
    <property type="entry name" value="GLYCOSYLTRANSFERASE"/>
    <property type="match status" value="1"/>
</dbReference>
<dbReference type="Gene3D" id="3.90.550.10">
    <property type="entry name" value="Spore Coat Polysaccharide Biosynthesis Protein SpsA, Chain A"/>
    <property type="match status" value="1"/>
</dbReference>
<dbReference type="SUPFAM" id="SSF53448">
    <property type="entry name" value="Nucleotide-diphospho-sugar transferases"/>
    <property type="match status" value="1"/>
</dbReference>
<evidence type="ECO:0000259" key="2">
    <source>
        <dbReference type="Pfam" id="PF00535"/>
    </source>
</evidence>
<dbReference type="GO" id="GO:0016758">
    <property type="term" value="F:hexosyltransferase activity"/>
    <property type="evidence" value="ECO:0007669"/>
    <property type="project" value="UniProtKB-ARBA"/>
</dbReference>
<feature type="transmembrane region" description="Helical" evidence="1">
    <location>
        <begin position="284"/>
        <end position="310"/>
    </location>
</feature>
<dbReference type="InterPro" id="IPR001173">
    <property type="entry name" value="Glyco_trans_2-like"/>
</dbReference>
<dbReference type="KEGG" id="ttz:FHG85_10050"/>
<feature type="transmembrane region" description="Helical" evidence="1">
    <location>
        <begin position="245"/>
        <end position="272"/>
    </location>
</feature>
<gene>
    <name evidence="3" type="ORF">FHG85_10050</name>
</gene>
<dbReference type="InterPro" id="IPR029044">
    <property type="entry name" value="Nucleotide-diphossugar_trans"/>
</dbReference>
<reference evidence="3 4" key="1">
    <citation type="submission" date="2019-07" db="EMBL/GenBank/DDBJ databases">
        <title>Thalassofilum flectens gen. nov., sp. nov., a novel moderate thermophilic anaerobe from a shallow sea hot spring in Kunashir Island (Russia), representing a new family in the order Bacteroidales, and proposal of Thalassofilacea fam. nov.</title>
        <authorList>
            <person name="Kochetkova T.V."/>
            <person name="Podosokorskaya O.A."/>
            <person name="Novikov A."/>
            <person name="Elcheninov A.G."/>
            <person name="Toshchakov S.V."/>
            <person name="Kublanov I.V."/>
        </authorList>
    </citation>
    <scope>NUCLEOTIDE SEQUENCE [LARGE SCALE GENOMIC DNA]</scope>
    <source>
        <strain evidence="3 4">38-H</strain>
    </source>
</reference>
<keyword evidence="1" id="KW-0472">Membrane</keyword>
<evidence type="ECO:0000313" key="3">
    <source>
        <dbReference type="EMBL" id="QKG80597.1"/>
    </source>
</evidence>
<keyword evidence="1" id="KW-1133">Transmembrane helix</keyword>
<dbReference type="EMBL" id="CP041345">
    <property type="protein sequence ID" value="QKG80597.1"/>
    <property type="molecule type" value="Genomic_DNA"/>
</dbReference>
<organism evidence="3 4">
    <name type="scientific">Tenuifilum thalassicum</name>
    <dbReference type="NCBI Taxonomy" id="2590900"/>
    <lineage>
        <taxon>Bacteria</taxon>
        <taxon>Pseudomonadati</taxon>
        <taxon>Bacteroidota</taxon>
        <taxon>Bacteroidia</taxon>
        <taxon>Bacteroidales</taxon>
        <taxon>Tenuifilaceae</taxon>
        <taxon>Tenuifilum</taxon>
    </lineage>
</organism>
<keyword evidence="3" id="KW-0808">Transferase</keyword>
<evidence type="ECO:0000256" key="1">
    <source>
        <dbReference type="SAM" id="Phobius"/>
    </source>
</evidence>
<protein>
    <submittedName>
        <fullName evidence="3">Glycosyltransferase</fullName>
    </submittedName>
</protein>
<name>A0A7D3XHI3_9BACT</name>
<dbReference type="PANTHER" id="PTHR22916:SF64">
    <property type="entry name" value="TRANSFERASE, PUTATIVE-RELATED"/>
    <property type="match status" value="1"/>
</dbReference>
<proteinExistence type="predicted"/>
<dbReference type="AlphaFoldDB" id="A0A7D3XHI3"/>
<keyword evidence="4" id="KW-1185">Reference proteome</keyword>
<feature type="domain" description="Glycosyltransferase 2-like" evidence="2">
    <location>
        <begin position="4"/>
        <end position="139"/>
    </location>
</feature>
<dbReference type="RefSeq" id="WP_173075475.1">
    <property type="nucleotide sequence ID" value="NZ_CP041345.1"/>
</dbReference>
<sequence>MRFSVIIPVFNRPDEVDELLKSLIEQTYNDFEVIVVEDGSSLPCRDVVDKYSDKLNVRYFYKKNGGPGLARNFGAEKANGEYLIFLDSDCIVPNSYFELVNDELTSNYVDFFGGPDATHHSFTSIQKAIGYSMTSFFTTGGIRGGKLKLERFTPRSFNMGVSFDAFRAVNGFSNMRFGEDVDLSLRLFEKGYKSRLFPAAFVYHKRRTDFRKFFKQVFNSGMARINLAINHKGALKLVHLLPSGFVVAMSAILVASFFFPILFVLPILYSLMLFVDSLVKGNGFVVGLLGVVAAWVQLYGYGLGFIYALWLWMVHGTKPQGAFVKNFYR</sequence>
<accession>A0A7D3XHI3</accession>
<keyword evidence="1" id="KW-0812">Transmembrane</keyword>